<protein>
    <submittedName>
        <fullName evidence="1">Uncharacterized protein</fullName>
    </submittedName>
</protein>
<proteinExistence type="predicted"/>
<dbReference type="EnsemblPlants" id="AVESA.00010b.r2.5AG0841230.1">
    <property type="protein sequence ID" value="AVESA.00010b.r2.5AG0841230.1.CDS"/>
    <property type="gene ID" value="AVESA.00010b.r2.5AG0841230"/>
</dbReference>
<evidence type="ECO:0000313" key="1">
    <source>
        <dbReference type="EnsemblPlants" id="AVESA.00010b.r2.5AG0841230.1.CDS"/>
    </source>
</evidence>
<keyword evidence="2" id="KW-1185">Reference proteome</keyword>
<reference evidence="1" key="2">
    <citation type="submission" date="2025-09" db="UniProtKB">
        <authorList>
            <consortium name="EnsemblPlants"/>
        </authorList>
    </citation>
    <scope>IDENTIFICATION</scope>
</reference>
<organism evidence="1 2">
    <name type="scientific">Avena sativa</name>
    <name type="common">Oat</name>
    <dbReference type="NCBI Taxonomy" id="4498"/>
    <lineage>
        <taxon>Eukaryota</taxon>
        <taxon>Viridiplantae</taxon>
        <taxon>Streptophyta</taxon>
        <taxon>Embryophyta</taxon>
        <taxon>Tracheophyta</taxon>
        <taxon>Spermatophyta</taxon>
        <taxon>Magnoliopsida</taxon>
        <taxon>Liliopsida</taxon>
        <taxon>Poales</taxon>
        <taxon>Poaceae</taxon>
        <taxon>BOP clade</taxon>
        <taxon>Pooideae</taxon>
        <taxon>Poodae</taxon>
        <taxon>Poeae</taxon>
        <taxon>Poeae Chloroplast Group 1 (Aveneae type)</taxon>
        <taxon>Aveninae</taxon>
        <taxon>Avena</taxon>
    </lineage>
</organism>
<dbReference type="Proteomes" id="UP001732700">
    <property type="component" value="Chromosome 5A"/>
</dbReference>
<sequence>MALLVFFAASVLAATAVLVSGQEGFLSIDCGLDDQFSGRRDTYTNIPYFSDSPYVDGGENHKIAADQVSNTFNDLSMQTLRSFPSGLRNCYTLPTEIGGKYLVRMQFLHGNYDGSNSSSPQFDLHLGTNFWDRITLQGPTVNWASEAIFVAWASWVPVCLVNTGTGTPFVSTVELRPLQASLYPGVTVNESMSAYARMNTGTNSFIRFPDDPYDRFWYGTTNSLWTIISAQETIQADESFSVPNHVLQTAIIPSNNGFVINVDTWESYKISLEFMVFLYFADFQNSQLRQFDIYLNNEVFYQYSPKYLTTSSVQNSGWYKSKDNMYNITLECTNISMLPPMINAYEIYNSIPHDTQRTSSEDCELSLCPSLSLIIFSCHPDS</sequence>
<evidence type="ECO:0000313" key="2">
    <source>
        <dbReference type="Proteomes" id="UP001732700"/>
    </source>
</evidence>
<accession>A0ACD5XKN0</accession>
<name>A0ACD5XKN0_AVESA</name>
<reference evidence="1" key="1">
    <citation type="submission" date="2021-05" db="EMBL/GenBank/DDBJ databases">
        <authorList>
            <person name="Scholz U."/>
            <person name="Mascher M."/>
            <person name="Fiebig A."/>
        </authorList>
    </citation>
    <scope>NUCLEOTIDE SEQUENCE [LARGE SCALE GENOMIC DNA]</scope>
</reference>